<dbReference type="RefSeq" id="WP_203785982.1">
    <property type="nucleotide sequence ID" value="NZ_BOMV01000069.1"/>
</dbReference>
<evidence type="ECO:0000313" key="7">
    <source>
        <dbReference type="Proteomes" id="UP000636960"/>
    </source>
</evidence>
<protein>
    <recommendedName>
        <fullName evidence="5">Tyr recombinase domain-containing protein</fullName>
    </recommendedName>
</protein>
<dbReference type="Pfam" id="PF00589">
    <property type="entry name" value="Phage_integrase"/>
    <property type="match status" value="1"/>
</dbReference>
<dbReference type="AlphaFoldDB" id="A0A919MZZ5"/>
<dbReference type="InterPro" id="IPR010998">
    <property type="entry name" value="Integrase_recombinase_N"/>
</dbReference>
<evidence type="ECO:0000256" key="4">
    <source>
        <dbReference type="SAM" id="MobiDB-lite"/>
    </source>
</evidence>
<keyword evidence="7" id="KW-1185">Reference proteome</keyword>
<reference evidence="6" key="1">
    <citation type="submission" date="2021-01" db="EMBL/GenBank/DDBJ databases">
        <title>Whole genome shotgun sequence of Actinoplanes rishiriensis NBRC 108556.</title>
        <authorList>
            <person name="Komaki H."/>
            <person name="Tamura T."/>
        </authorList>
    </citation>
    <scope>NUCLEOTIDE SEQUENCE</scope>
    <source>
        <strain evidence="6">NBRC 108556</strain>
    </source>
</reference>
<dbReference type="InterPro" id="IPR013762">
    <property type="entry name" value="Integrase-like_cat_sf"/>
</dbReference>
<comment type="caution">
    <text evidence="6">The sequence shown here is derived from an EMBL/GenBank/DDBJ whole genome shotgun (WGS) entry which is preliminary data.</text>
</comment>
<proteinExistence type="inferred from homology"/>
<dbReference type="PANTHER" id="PTHR30349">
    <property type="entry name" value="PHAGE INTEGRASE-RELATED"/>
    <property type="match status" value="1"/>
</dbReference>
<dbReference type="GO" id="GO:0003677">
    <property type="term" value="F:DNA binding"/>
    <property type="evidence" value="ECO:0007669"/>
    <property type="project" value="UniProtKB-KW"/>
</dbReference>
<dbReference type="GO" id="GO:0006310">
    <property type="term" value="P:DNA recombination"/>
    <property type="evidence" value="ECO:0007669"/>
    <property type="project" value="UniProtKB-KW"/>
</dbReference>
<dbReference type="CDD" id="cd01189">
    <property type="entry name" value="INT_ICEBs1_C_like"/>
    <property type="match status" value="1"/>
</dbReference>
<sequence length="470" mass="53427">MARRKTQDAADGAGKNDRGPVPKVKGLTIYQRRNKWSFTLYGEPDTLTKKRERHNRGGFGSEWEAFDAAMLLKAKIATGEVVKRLQPATATVDEVMLLWLETIKPVVKPSTYANWTVNYEAYVCPMIGHHRFRDADVLVLNAFYKRLSEEGRRKPDNITAMYHYWKENAHLRDGQGPTSAEIAKACEVTIYAAKAALTKFRRGRVPTPQPPGLARKSIKNIHDMLSLVWVDAIGWGYAVSNATTDAKLPRDPNGRRNRQRQMPWTLDQLTRFLAFAMKDRFAAMWVLEATTGMRRSELAGVDEYRLDREEKLLHVRDTRVVVNGVAVDSDGKSEAGWRTISLDDFTLEVLDLHLEMLTREREEFGEGYHHTGKLFVWPDGRLPHPDTFTRRFNWLVDQAGLPPIELHDMRHVYITLARVLGVNRKILADRVGHANETVTDTIYTDKTTGHDREVADVVAGAIRTALQQAA</sequence>
<dbReference type="SUPFAM" id="SSF56349">
    <property type="entry name" value="DNA breaking-rejoining enzymes"/>
    <property type="match status" value="1"/>
</dbReference>
<dbReference type="GO" id="GO:0015074">
    <property type="term" value="P:DNA integration"/>
    <property type="evidence" value="ECO:0007669"/>
    <property type="project" value="InterPro"/>
</dbReference>
<evidence type="ECO:0000256" key="2">
    <source>
        <dbReference type="ARBA" id="ARBA00023125"/>
    </source>
</evidence>
<feature type="region of interest" description="Disordered" evidence="4">
    <location>
        <begin position="1"/>
        <end position="23"/>
    </location>
</feature>
<dbReference type="PANTHER" id="PTHR30349:SF64">
    <property type="entry name" value="PROPHAGE INTEGRASE INTD-RELATED"/>
    <property type="match status" value="1"/>
</dbReference>
<dbReference type="Proteomes" id="UP000636960">
    <property type="component" value="Unassembled WGS sequence"/>
</dbReference>
<dbReference type="InterPro" id="IPR002104">
    <property type="entry name" value="Integrase_catalytic"/>
</dbReference>
<dbReference type="Gene3D" id="1.10.443.10">
    <property type="entry name" value="Intergrase catalytic core"/>
    <property type="match status" value="1"/>
</dbReference>
<dbReference type="InterPro" id="IPR011010">
    <property type="entry name" value="DNA_brk_join_enz"/>
</dbReference>
<feature type="compositionally biased region" description="Basic and acidic residues" evidence="4">
    <location>
        <begin position="1"/>
        <end position="20"/>
    </location>
</feature>
<dbReference type="Gene3D" id="1.10.150.130">
    <property type="match status" value="1"/>
</dbReference>
<comment type="similarity">
    <text evidence="1">Belongs to the 'phage' integrase family.</text>
</comment>
<gene>
    <name evidence="6" type="ORF">Ari01nite_64250</name>
</gene>
<keyword evidence="2" id="KW-0238">DNA-binding</keyword>
<accession>A0A919MZZ5</accession>
<evidence type="ECO:0000259" key="5">
    <source>
        <dbReference type="PROSITE" id="PS51898"/>
    </source>
</evidence>
<organism evidence="6 7">
    <name type="scientific">Paractinoplanes rishiriensis</name>
    <dbReference type="NCBI Taxonomy" id="1050105"/>
    <lineage>
        <taxon>Bacteria</taxon>
        <taxon>Bacillati</taxon>
        <taxon>Actinomycetota</taxon>
        <taxon>Actinomycetes</taxon>
        <taxon>Micromonosporales</taxon>
        <taxon>Micromonosporaceae</taxon>
        <taxon>Paractinoplanes</taxon>
    </lineage>
</organism>
<evidence type="ECO:0000313" key="6">
    <source>
        <dbReference type="EMBL" id="GIE98960.1"/>
    </source>
</evidence>
<dbReference type="EMBL" id="BOMV01000069">
    <property type="protein sequence ID" value="GIE98960.1"/>
    <property type="molecule type" value="Genomic_DNA"/>
</dbReference>
<dbReference type="InterPro" id="IPR050090">
    <property type="entry name" value="Tyrosine_recombinase_XerCD"/>
</dbReference>
<feature type="domain" description="Tyr recombinase" evidence="5">
    <location>
        <begin position="259"/>
        <end position="456"/>
    </location>
</feature>
<evidence type="ECO:0000256" key="1">
    <source>
        <dbReference type="ARBA" id="ARBA00008857"/>
    </source>
</evidence>
<name>A0A919MZZ5_9ACTN</name>
<dbReference type="PROSITE" id="PS51898">
    <property type="entry name" value="TYR_RECOMBINASE"/>
    <property type="match status" value="1"/>
</dbReference>
<evidence type="ECO:0000256" key="3">
    <source>
        <dbReference type="ARBA" id="ARBA00023172"/>
    </source>
</evidence>
<keyword evidence="3" id="KW-0233">DNA recombination</keyword>